<dbReference type="OrthoDB" id="9132167at2"/>
<dbReference type="AlphaFoldDB" id="A0A165EKC2"/>
<dbReference type="Pfam" id="PF01035">
    <property type="entry name" value="DNA_binding_1"/>
    <property type="match status" value="1"/>
</dbReference>
<sequence>MPLPDDFAARLAAQLAAVPEGRVVSYGQLAELAGQPRHARHVGRWLKLLPDGSGLPWQRVIAADGAIPERGEGRADWQRLLLEEEGVPFRADGRVDIARARWRPER</sequence>
<evidence type="ECO:0000313" key="3">
    <source>
        <dbReference type="EMBL" id="KZE24988.1"/>
    </source>
</evidence>
<accession>A0A165EKC2</accession>
<evidence type="ECO:0000259" key="2">
    <source>
        <dbReference type="Pfam" id="PF01035"/>
    </source>
</evidence>
<dbReference type="CDD" id="cd06445">
    <property type="entry name" value="ATase"/>
    <property type="match status" value="1"/>
</dbReference>
<protein>
    <recommendedName>
        <fullName evidence="2">Methylated-DNA-[protein]-cysteine S-methyltransferase DNA binding domain-containing protein</fullName>
    </recommendedName>
</protein>
<dbReference type="Proteomes" id="UP000076625">
    <property type="component" value="Unassembled WGS sequence"/>
</dbReference>
<feature type="domain" description="Methylated-DNA-[protein]-cysteine S-methyltransferase DNA binding" evidence="2">
    <location>
        <begin position="7"/>
        <end position="87"/>
    </location>
</feature>
<dbReference type="RefSeq" id="WP_066614937.1">
    <property type="nucleotide sequence ID" value="NZ_LQQU01000060.1"/>
</dbReference>
<dbReference type="EMBL" id="LQQU01000060">
    <property type="protein sequence ID" value="KZE24988.1"/>
    <property type="molecule type" value="Genomic_DNA"/>
</dbReference>
<dbReference type="GO" id="GO:0006281">
    <property type="term" value="P:DNA repair"/>
    <property type="evidence" value="ECO:0007669"/>
    <property type="project" value="InterPro"/>
</dbReference>
<keyword evidence="1" id="KW-0227">DNA damage</keyword>
<reference evidence="4" key="1">
    <citation type="submission" date="2016-01" db="EMBL/GenBank/DDBJ databases">
        <title>Draft genome of Chromobacterium sp. F49.</title>
        <authorList>
            <person name="Hong K.W."/>
        </authorList>
    </citation>
    <scope>NUCLEOTIDE SEQUENCE [LARGE SCALE GENOMIC DNA]</scope>
    <source>
        <strain evidence="4">CN10</strain>
    </source>
</reference>
<dbReference type="PANTHER" id="PTHR42942:SF1">
    <property type="entry name" value="ALKYLTRANSFERASE-LIKE PROTEIN 1"/>
    <property type="match status" value="1"/>
</dbReference>
<comment type="caution">
    <text evidence="3">The sequence shown here is derived from an EMBL/GenBank/DDBJ whole genome shotgun (WGS) entry which is preliminary data.</text>
</comment>
<dbReference type="InterPro" id="IPR036388">
    <property type="entry name" value="WH-like_DNA-bd_sf"/>
</dbReference>
<dbReference type="InterPro" id="IPR014048">
    <property type="entry name" value="MethylDNA_cys_MeTrfase_DNA-bd"/>
</dbReference>
<dbReference type="PANTHER" id="PTHR42942">
    <property type="entry name" value="6-O-METHYLGUANINE DNA METHYLTRANSFERASE"/>
    <property type="match status" value="1"/>
</dbReference>
<dbReference type="InterPro" id="IPR052520">
    <property type="entry name" value="ATL_DNA_repair"/>
</dbReference>
<dbReference type="SUPFAM" id="SSF46767">
    <property type="entry name" value="Methylated DNA-protein cysteine methyltransferase, C-terminal domain"/>
    <property type="match status" value="1"/>
</dbReference>
<dbReference type="STRING" id="1452487.AVW16_04010"/>
<proteinExistence type="predicted"/>
<keyword evidence="4" id="KW-1185">Reference proteome</keyword>
<evidence type="ECO:0000256" key="1">
    <source>
        <dbReference type="ARBA" id="ARBA00022763"/>
    </source>
</evidence>
<evidence type="ECO:0000313" key="4">
    <source>
        <dbReference type="Proteomes" id="UP000076625"/>
    </source>
</evidence>
<dbReference type="GO" id="GO:0003824">
    <property type="term" value="F:catalytic activity"/>
    <property type="evidence" value="ECO:0007669"/>
    <property type="project" value="InterPro"/>
</dbReference>
<dbReference type="InterPro" id="IPR036217">
    <property type="entry name" value="MethylDNA_cys_MeTrfase_DNAb"/>
</dbReference>
<name>A0A165EKC2_9NEIS</name>
<dbReference type="Gene3D" id="1.10.10.10">
    <property type="entry name" value="Winged helix-like DNA-binding domain superfamily/Winged helix DNA-binding domain"/>
    <property type="match status" value="1"/>
</dbReference>
<gene>
    <name evidence="3" type="ORF">AVW16_04010</name>
</gene>
<organism evidence="3 4">
    <name type="scientific">Crenobacter luteus</name>
    <dbReference type="NCBI Taxonomy" id="1452487"/>
    <lineage>
        <taxon>Bacteria</taxon>
        <taxon>Pseudomonadati</taxon>
        <taxon>Pseudomonadota</taxon>
        <taxon>Betaproteobacteria</taxon>
        <taxon>Neisseriales</taxon>
        <taxon>Neisseriaceae</taxon>
        <taxon>Crenobacter</taxon>
    </lineage>
</organism>